<evidence type="ECO:0000313" key="3">
    <source>
        <dbReference type="EMBL" id="KAL1411642.1"/>
    </source>
</evidence>
<protein>
    <submittedName>
        <fullName evidence="3">Uncharacterized protein</fullName>
    </submittedName>
</protein>
<name>A0ABR3QAH1_9TREE</name>
<dbReference type="PANTHER" id="PTHR23159:SF31">
    <property type="entry name" value="CENTROSOME-ASSOCIATED PROTEIN CEP250 ISOFORM X1"/>
    <property type="match status" value="1"/>
</dbReference>
<feature type="compositionally biased region" description="Polar residues" evidence="2">
    <location>
        <begin position="159"/>
        <end position="174"/>
    </location>
</feature>
<feature type="compositionally biased region" description="Polar residues" evidence="2">
    <location>
        <begin position="1091"/>
        <end position="1111"/>
    </location>
</feature>
<feature type="compositionally biased region" description="Polar residues" evidence="2">
    <location>
        <begin position="68"/>
        <end position="77"/>
    </location>
</feature>
<dbReference type="EMBL" id="JBBXJM010000002">
    <property type="protein sequence ID" value="KAL1411642.1"/>
    <property type="molecule type" value="Genomic_DNA"/>
</dbReference>
<feature type="compositionally biased region" description="Polar residues" evidence="2">
    <location>
        <begin position="1064"/>
        <end position="1076"/>
    </location>
</feature>
<feature type="region of interest" description="Disordered" evidence="2">
    <location>
        <begin position="649"/>
        <end position="677"/>
    </location>
</feature>
<feature type="compositionally biased region" description="Basic residues" evidence="2">
    <location>
        <begin position="1118"/>
        <end position="1127"/>
    </location>
</feature>
<dbReference type="GeneID" id="95983649"/>
<feature type="coiled-coil region" evidence="1">
    <location>
        <begin position="519"/>
        <end position="616"/>
    </location>
</feature>
<dbReference type="RefSeq" id="XP_069211586.1">
    <property type="nucleotide sequence ID" value="XM_069351200.1"/>
</dbReference>
<reference evidence="3 4" key="1">
    <citation type="submission" date="2023-08" db="EMBL/GenBank/DDBJ databases">
        <title>Annotated Genome Sequence of Vanrija albida AlHP1.</title>
        <authorList>
            <person name="Herzog R."/>
        </authorList>
    </citation>
    <scope>NUCLEOTIDE SEQUENCE [LARGE SCALE GENOMIC DNA]</scope>
    <source>
        <strain evidence="3 4">AlHP1</strain>
    </source>
</reference>
<proteinExistence type="predicted"/>
<sequence length="1127" mass="123067">MPPPTYSPQHKKAPRRSMDIIQRLNPFAPRPGGRSPLVPDDDGSTFTAVVPTPLPPLPASPATPRASHPSTGVASSVDTDHIPLNEAGPLTEAQLEVLRYRTSTSTSSPRRPPSTSIPDRPPSQSSFLRSLTHHPSFSALKARSRRRKAQAGLPVISGESKSANTTPAKDSPQSAKKEIKRLKTSKSAPRLRVAARLHYEQAPLPPLPDSMRVALYSRPNSQFNGVVGGQEVEPRAPTPGPFSSIRGDPPVLDGGMRAFSPVEEVPRKSATSPLPPHLIPNAPPATPLAPTVTARGKQRQRRMMSSPPRIVSTESTREASPFTPSISPSTYPDMDGDSESALDMSLLGAPSGSHKRGSTSPSNTVGHASPFVHPEARRRLSLDAFGPPPYTNGLSLQVEQLEDLSLERSRQFEDDDDDDFQQVNNSLAISRFRATSLSTIKECSSRSTSHRLSSALGSIGSHSSEPEVASPFLASSSSGKRLARHLRNLSAPAAPPPFLVTRALLEAQSEHTSALKEELVAAQTVIEVLKSEIVELRVQLRETEELKDNAWDTILNKENEIGRLELDNKDLAQSLNQIRVAMAANEEDVDLLKSENNILEKRFRNLSDEMEAILAARQADTKALLNSEASRAQLTATVLSLQKQVAAERKKSNSLEESASSLRSSINSQESDHKSAITERDNQIAQLSLVASAKDAEISHLEEQLATASFAGSERQNNAEVENLLKQYEELQAEFIEKEAASQASREELAELREQRQAWEDDRQAWEEERDELIERVWRLEEDEAASPDVKAENDELQERLAEADAEIERLEQEAEYNKATLDNSKATLAVQEAELEELRQAVATAEDNMLEAQAERDRVIKDSDRALSHLHEKLRDKSEERISLQSSLRVAMDTQETERLRASGAESRVGTYLGEIDRLKLVEAGLKEEIAGLRRASAKDGLQRVELRKRIDDLIAERDLLAVSLDSKEIELAIARRPHSAVGVPGNRLPASAVKPTPSTSRLNSSVSSTRVRSRTSHSPTSSPVSTLTPTSRHNVSEDATPRARADVETPLVAKLSRGVSPSLETPTTRSSSLKPQMRKAAAAPAAALSLSTRSVKATPVPASNLSRRGSLQAVGRVRRPSSLHE</sequence>
<feature type="compositionally biased region" description="Low complexity" evidence="2">
    <location>
        <begin position="655"/>
        <end position="668"/>
    </location>
</feature>
<feature type="compositionally biased region" description="Low complexity" evidence="2">
    <location>
        <begin position="998"/>
        <end position="1034"/>
    </location>
</feature>
<feature type="compositionally biased region" description="Basic and acidic residues" evidence="2">
    <location>
        <begin position="1036"/>
        <end position="1049"/>
    </location>
</feature>
<keyword evidence="4" id="KW-1185">Reference proteome</keyword>
<feature type="compositionally biased region" description="Pro residues" evidence="2">
    <location>
        <begin position="52"/>
        <end position="61"/>
    </location>
</feature>
<evidence type="ECO:0000313" key="4">
    <source>
        <dbReference type="Proteomes" id="UP001565368"/>
    </source>
</evidence>
<accession>A0ABR3QAH1</accession>
<keyword evidence="1" id="KW-0175">Coiled coil</keyword>
<gene>
    <name evidence="3" type="ORF">Q8F55_002606</name>
</gene>
<evidence type="ECO:0000256" key="2">
    <source>
        <dbReference type="SAM" id="MobiDB-lite"/>
    </source>
</evidence>
<comment type="caution">
    <text evidence="3">The sequence shown here is derived from an EMBL/GenBank/DDBJ whole genome shotgun (WGS) entry which is preliminary data.</text>
</comment>
<evidence type="ECO:0000256" key="1">
    <source>
        <dbReference type="SAM" id="Coils"/>
    </source>
</evidence>
<dbReference type="PANTHER" id="PTHR23159">
    <property type="entry name" value="CENTROSOMAL PROTEIN 2"/>
    <property type="match status" value="1"/>
</dbReference>
<feature type="coiled-coil region" evidence="1">
    <location>
        <begin position="711"/>
        <end position="863"/>
    </location>
</feature>
<feature type="region of interest" description="Disordered" evidence="2">
    <location>
        <begin position="1"/>
        <end position="190"/>
    </location>
</feature>
<feature type="region of interest" description="Disordered" evidence="2">
    <location>
        <begin position="982"/>
        <end position="1127"/>
    </location>
</feature>
<organism evidence="3 4">
    <name type="scientific">Vanrija albida</name>
    <dbReference type="NCBI Taxonomy" id="181172"/>
    <lineage>
        <taxon>Eukaryota</taxon>
        <taxon>Fungi</taxon>
        <taxon>Dikarya</taxon>
        <taxon>Basidiomycota</taxon>
        <taxon>Agaricomycotina</taxon>
        <taxon>Tremellomycetes</taxon>
        <taxon>Trichosporonales</taxon>
        <taxon>Trichosporonaceae</taxon>
        <taxon>Vanrija</taxon>
    </lineage>
</organism>
<feature type="region of interest" description="Disordered" evidence="2">
    <location>
        <begin position="224"/>
        <end position="369"/>
    </location>
</feature>
<dbReference type="Proteomes" id="UP001565368">
    <property type="component" value="Unassembled WGS sequence"/>
</dbReference>
<feature type="compositionally biased region" description="Low complexity" evidence="2">
    <location>
        <begin position="101"/>
        <end position="118"/>
    </location>
</feature>
<feature type="compositionally biased region" description="Pro residues" evidence="2">
    <location>
        <begin position="273"/>
        <end position="287"/>
    </location>
</feature>
<feature type="compositionally biased region" description="Low complexity" evidence="2">
    <location>
        <begin position="454"/>
        <end position="463"/>
    </location>
</feature>
<feature type="compositionally biased region" description="Polar residues" evidence="2">
    <location>
        <begin position="124"/>
        <end position="135"/>
    </location>
</feature>
<feature type="region of interest" description="Disordered" evidence="2">
    <location>
        <begin position="454"/>
        <end position="474"/>
    </location>
</feature>